<evidence type="ECO:0000256" key="2">
    <source>
        <dbReference type="ARBA" id="ARBA00022741"/>
    </source>
</evidence>
<dbReference type="PANTHER" id="PTHR42781:SF4">
    <property type="entry name" value="SPERMIDINE_PUTRESCINE IMPORT ATP-BINDING PROTEIN POTA"/>
    <property type="match status" value="1"/>
</dbReference>
<keyword evidence="1" id="KW-0813">Transport</keyword>
<dbReference type="InterPro" id="IPR027417">
    <property type="entry name" value="P-loop_NTPase"/>
</dbReference>
<comment type="caution">
    <text evidence="5">The sequence shown here is derived from an EMBL/GenBank/DDBJ whole genome shotgun (WGS) entry which is preliminary data.</text>
</comment>
<dbReference type="InterPro" id="IPR003439">
    <property type="entry name" value="ABC_transporter-like_ATP-bd"/>
</dbReference>
<dbReference type="Proteomes" id="UP000050544">
    <property type="component" value="Unassembled WGS sequence"/>
</dbReference>
<dbReference type="EMBL" id="LGKO01000006">
    <property type="protein sequence ID" value="KPL82191.1"/>
    <property type="molecule type" value="Genomic_DNA"/>
</dbReference>
<gene>
    <name evidence="5" type="ORF">SE15_13285</name>
</gene>
<dbReference type="SUPFAM" id="SSF52540">
    <property type="entry name" value="P-loop containing nucleoside triphosphate hydrolases"/>
    <property type="match status" value="1"/>
</dbReference>
<keyword evidence="6" id="KW-1185">Reference proteome</keyword>
<dbReference type="InterPro" id="IPR003593">
    <property type="entry name" value="AAA+_ATPase"/>
</dbReference>
<sequence length="227" mass="24813">MQVERLTVYAGETLVLIGPNGAGKTTLLLGLARILKATQGSLRLNGEEIRDDLTYRRHLGLVLQDALLVSTTVWNNVALGLRFRGLPAAEIRQRTRRWLERLGVAHLAGRPATQLSGGEARRVSLARALALEPTLLLLDEPFAGLDAPTRERLREDFHAILSETRTTAILVTHELEEACTLATRVAVMLAGRVVQVGPVQEVFARPVNAAVGAYLRRLGAEERAAYS</sequence>
<name>A0A0P6Y043_9CHLR</name>
<dbReference type="InterPro" id="IPR017871">
    <property type="entry name" value="ABC_transporter-like_CS"/>
</dbReference>
<dbReference type="STRING" id="869279.SE15_13285"/>
<dbReference type="SMART" id="SM00382">
    <property type="entry name" value="AAA"/>
    <property type="match status" value="1"/>
</dbReference>
<dbReference type="GO" id="GO:0016887">
    <property type="term" value="F:ATP hydrolysis activity"/>
    <property type="evidence" value="ECO:0007669"/>
    <property type="project" value="InterPro"/>
</dbReference>
<dbReference type="Gene3D" id="3.40.50.300">
    <property type="entry name" value="P-loop containing nucleotide triphosphate hydrolases"/>
    <property type="match status" value="1"/>
</dbReference>
<evidence type="ECO:0000256" key="3">
    <source>
        <dbReference type="ARBA" id="ARBA00022840"/>
    </source>
</evidence>
<dbReference type="PROSITE" id="PS00211">
    <property type="entry name" value="ABC_TRANSPORTER_1"/>
    <property type="match status" value="1"/>
</dbReference>
<dbReference type="AlphaFoldDB" id="A0A0P6Y043"/>
<organism evidence="5 6">
    <name type="scientific">Thermanaerothrix daxensis</name>
    <dbReference type="NCBI Taxonomy" id="869279"/>
    <lineage>
        <taxon>Bacteria</taxon>
        <taxon>Bacillati</taxon>
        <taxon>Chloroflexota</taxon>
        <taxon>Anaerolineae</taxon>
        <taxon>Anaerolineales</taxon>
        <taxon>Anaerolineaceae</taxon>
        <taxon>Thermanaerothrix</taxon>
    </lineage>
</organism>
<keyword evidence="3" id="KW-0067">ATP-binding</keyword>
<proteinExistence type="predicted"/>
<dbReference type="GO" id="GO:0005524">
    <property type="term" value="F:ATP binding"/>
    <property type="evidence" value="ECO:0007669"/>
    <property type="project" value="UniProtKB-KW"/>
</dbReference>
<accession>A0A0P6Y043</accession>
<dbReference type="PANTHER" id="PTHR42781">
    <property type="entry name" value="SPERMIDINE/PUTRESCINE IMPORT ATP-BINDING PROTEIN POTA"/>
    <property type="match status" value="1"/>
</dbReference>
<evidence type="ECO:0000313" key="5">
    <source>
        <dbReference type="EMBL" id="KPL82191.1"/>
    </source>
</evidence>
<keyword evidence="2" id="KW-0547">Nucleotide-binding</keyword>
<dbReference type="InterPro" id="IPR050093">
    <property type="entry name" value="ABC_SmlMolc_Importer"/>
</dbReference>
<feature type="domain" description="ABC transporter" evidence="4">
    <location>
        <begin position="1"/>
        <end position="215"/>
    </location>
</feature>
<evidence type="ECO:0000259" key="4">
    <source>
        <dbReference type="PROSITE" id="PS50893"/>
    </source>
</evidence>
<reference evidence="5 6" key="1">
    <citation type="submission" date="2015-07" db="EMBL/GenBank/DDBJ databases">
        <title>Whole genome sequence of Thermanaerothrix daxensis DSM 23592.</title>
        <authorList>
            <person name="Hemp J."/>
            <person name="Ward L.M."/>
            <person name="Pace L.A."/>
            <person name="Fischer W.W."/>
        </authorList>
    </citation>
    <scope>NUCLEOTIDE SEQUENCE [LARGE SCALE GENOMIC DNA]</scope>
    <source>
        <strain evidence="5 6">GNS-1</strain>
    </source>
</reference>
<dbReference type="PROSITE" id="PS50893">
    <property type="entry name" value="ABC_TRANSPORTER_2"/>
    <property type="match status" value="1"/>
</dbReference>
<evidence type="ECO:0000313" key="6">
    <source>
        <dbReference type="Proteomes" id="UP000050544"/>
    </source>
</evidence>
<evidence type="ECO:0000256" key="1">
    <source>
        <dbReference type="ARBA" id="ARBA00022448"/>
    </source>
</evidence>
<protein>
    <recommendedName>
        <fullName evidence="4">ABC transporter domain-containing protein</fullName>
    </recommendedName>
</protein>
<dbReference type="Pfam" id="PF00005">
    <property type="entry name" value="ABC_tran"/>
    <property type="match status" value="1"/>
</dbReference>